<organism evidence="7 8">
    <name type="scientific">Desulfotomaculum copahuensis</name>
    <dbReference type="NCBI Taxonomy" id="1838280"/>
    <lineage>
        <taxon>Bacteria</taxon>
        <taxon>Bacillati</taxon>
        <taxon>Bacillota</taxon>
        <taxon>Clostridia</taxon>
        <taxon>Eubacteriales</taxon>
        <taxon>Desulfotomaculaceae</taxon>
        <taxon>Desulfotomaculum</taxon>
    </lineage>
</organism>
<dbReference type="InterPro" id="IPR005496">
    <property type="entry name" value="Integral_membrane_TerC"/>
</dbReference>
<protein>
    <recommendedName>
        <fullName evidence="9">Tellurium resistance protein TerC</fullName>
    </recommendedName>
</protein>
<keyword evidence="8" id="KW-1185">Reference proteome</keyword>
<evidence type="ECO:0000256" key="2">
    <source>
        <dbReference type="ARBA" id="ARBA00007511"/>
    </source>
</evidence>
<evidence type="ECO:0008006" key="9">
    <source>
        <dbReference type="Google" id="ProtNLM"/>
    </source>
</evidence>
<dbReference type="RefSeq" id="WP_066666977.1">
    <property type="nucleotide sequence ID" value="NZ_LYVF01000069.1"/>
</dbReference>
<dbReference type="OrthoDB" id="5295733at2"/>
<feature type="transmembrane region" description="Helical" evidence="6">
    <location>
        <begin position="130"/>
        <end position="151"/>
    </location>
</feature>
<keyword evidence="3 6" id="KW-0812">Transmembrane</keyword>
<proteinExistence type="inferred from homology"/>
<feature type="transmembrane region" description="Helical" evidence="6">
    <location>
        <begin position="194"/>
        <end position="212"/>
    </location>
</feature>
<feature type="transmembrane region" description="Helical" evidence="6">
    <location>
        <begin position="41"/>
        <end position="62"/>
    </location>
</feature>
<name>A0A1B7LGK5_9FIRM</name>
<evidence type="ECO:0000313" key="7">
    <source>
        <dbReference type="EMBL" id="OAT85237.1"/>
    </source>
</evidence>
<evidence type="ECO:0000313" key="8">
    <source>
        <dbReference type="Proteomes" id="UP000078532"/>
    </source>
</evidence>
<sequence length="225" mass="24159">MVSLAVALVSIIIINLVLSGDNALMIAMACRRLPAVQQKRAIFIGTCGAVALRIILTIAAVYILRIPFLQVAGGLMLIWIAVRLLVDDTCEDNVCEAGCFWEAVKTIMVADFIMSLDNILGVAAAARGNIWLLIFGLALSIPVVVFCSSLITGLMKRFPFLVAVGAAILGWTAAEMIMRDKLVQHFLGAGVLPRVVPLLAAAGVVFGGLLLARRQRAHRCEPDKH</sequence>
<dbReference type="InterPro" id="IPR022301">
    <property type="entry name" value="Integral_membrane_YjbE"/>
</dbReference>
<dbReference type="PANTHER" id="PTHR30238:SF4">
    <property type="entry name" value="SLL1022 PROTEIN"/>
    <property type="match status" value="1"/>
</dbReference>
<evidence type="ECO:0000256" key="5">
    <source>
        <dbReference type="ARBA" id="ARBA00023136"/>
    </source>
</evidence>
<comment type="caution">
    <text evidence="7">The sequence shown here is derived from an EMBL/GenBank/DDBJ whole genome shotgun (WGS) entry which is preliminary data.</text>
</comment>
<evidence type="ECO:0000256" key="1">
    <source>
        <dbReference type="ARBA" id="ARBA00004141"/>
    </source>
</evidence>
<dbReference type="AlphaFoldDB" id="A0A1B7LGK5"/>
<dbReference type="Proteomes" id="UP000078532">
    <property type="component" value="Unassembled WGS sequence"/>
</dbReference>
<gene>
    <name evidence="7" type="ORF">A6M21_06755</name>
</gene>
<dbReference type="EMBL" id="LYVF01000069">
    <property type="protein sequence ID" value="OAT85237.1"/>
    <property type="molecule type" value="Genomic_DNA"/>
</dbReference>
<evidence type="ECO:0000256" key="4">
    <source>
        <dbReference type="ARBA" id="ARBA00022989"/>
    </source>
</evidence>
<dbReference type="Pfam" id="PF03741">
    <property type="entry name" value="TerC"/>
    <property type="match status" value="1"/>
</dbReference>
<reference evidence="7 8" key="1">
    <citation type="submission" date="2016-04" db="EMBL/GenBank/DDBJ databases">
        <authorList>
            <person name="Evans L.H."/>
            <person name="Alamgir A."/>
            <person name="Owens N."/>
            <person name="Weber N.D."/>
            <person name="Virtaneva K."/>
            <person name="Barbian K."/>
            <person name="Babar A."/>
            <person name="Rosenke K."/>
        </authorList>
    </citation>
    <scope>NUCLEOTIDE SEQUENCE [LARGE SCALE GENOMIC DNA]</scope>
    <source>
        <strain evidence="7 8">LMa1</strain>
    </source>
</reference>
<feature type="transmembrane region" description="Helical" evidence="6">
    <location>
        <begin position="6"/>
        <end position="29"/>
    </location>
</feature>
<keyword evidence="4 6" id="KW-1133">Transmembrane helix</keyword>
<evidence type="ECO:0000256" key="3">
    <source>
        <dbReference type="ARBA" id="ARBA00022692"/>
    </source>
</evidence>
<dbReference type="NCBIfam" id="TIGR03717">
    <property type="entry name" value="R_switched_YjbE"/>
    <property type="match status" value="1"/>
</dbReference>
<feature type="transmembrane region" description="Helical" evidence="6">
    <location>
        <begin position="158"/>
        <end position="174"/>
    </location>
</feature>
<keyword evidence="5 6" id="KW-0472">Membrane</keyword>
<comment type="subcellular location">
    <subcellularLocation>
        <location evidence="1">Membrane</location>
        <topology evidence="1">Multi-pass membrane protein</topology>
    </subcellularLocation>
</comment>
<accession>A0A1B7LGK5</accession>
<dbReference type="STRING" id="1838280.A6M21_06755"/>
<evidence type="ECO:0000256" key="6">
    <source>
        <dbReference type="SAM" id="Phobius"/>
    </source>
</evidence>
<dbReference type="GO" id="GO:0016020">
    <property type="term" value="C:membrane"/>
    <property type="evidence" value="ECO:0007669"/>
    <property type="project" value="UniProtKB-SubCell"/>
</dbReference>
<dbReference type="PANTHER" id="PTHR30238">
    <property type="entry name" value="MEMBRANE BOUND PREDICTED REDOX MODULATOR"/>
    <property type="match status" value="1"/>
</dbReference>
<comment type="similarity">
    <text evidence="2">Belongs to the TerC family.</text>
</comment>